<dbReference type="InterPro" id="IPR052833">
    <property type="entry name" value="Telomeric_DNA-bd_trans-reg"/>
</dbReference>
<keyword evidence="1" id="KW-0238">DNA-binding</keyword>
<dbReference type="CDD" id="cd11660">
    <property type="entry name" value="SANT_TRF"/>
    <property type="match status" value="1"/>
</dbReference>
<dbReference type="EMBL" id="JAGHQL010000087">
    <property type="protein sequence ID" value="KAH0539079.1"/>
    <property type="molecule type" value="Genomic_DNA"/>
</dbReference>
<evidence type="ECO:0000259" key="5">
    <source>
        <dbReference type="PROSITE" id="PS51294"/>
    </source>
</evidence>
<dbReference type="Gene3D" id="1.10.10.60">
    <property type="entry name" value="Homeodomain-like"/>
    <property type="match status" value="1"/>
</dbReference>
<dbReference type="FunFam" id="1.10.10.60:FF:000137">
    <property type="entry name" value="MYB DNA binding protein"/>
    <property type="match status" value="1"/>
</dbReference>
<dbReference type="SUPFAM" id="SSF46689">
    <property type="entry name" value="Homeodomain-like"/>
    <property type="match status" value="1"/>
</dbReference>
<feature type="domain" description="HTH myb-type" evidence="5">
    <location>
        <begin position="512"/>
        <end position="565"/>
    </location>
</feature>
<organism evidence="6 7">
    <name type="scientific">Glutinoglossum americanum</name>
    <dbReference type="NCBI Taxonomy" id="1670608"/>
    <lineage>
        <taxon>Eukaryota</taxon>
        <taxon>Fungi</taxon>
        <taxon>Dikarya</taxon>
        <taxon>Ascomycota</taxon>
        <taxon>Pezizomycotina</taxon>
        <taxon>Geoglossomycetes</taxon>
        <taxon>Geoglossales</taxon>
        <taxon>Geoglossaceae</taxon>
        <taxon>Glutinoglossum</taxon>
    </lineage>
</organism>
<keyword evidence="2" id="KW-0539">Nucleus</keyword>
<dbReference type="SMART" id="SM00717">
    <property type="entry name" value="SANT"/>
    <property type="match status" value="1"/>
</dbReference>
<accession>A0A9P8I9C7</accession>
<dbReference type="OrthoDB" id="3366990at2759"/>
<dbReference type="PANTHER" id="PTHR47807">
    <property type="entry name" value="PROTEIN TBF1"/>
    <property type="match status" value="1"/>
</dbReference>
<evidence type="ECO:0000256" key="2">
    <source>
        <dbReference type="ARBA" id="ARBA00023242"/>
    </source>
</evidence>
<comment type="caution">
    <text evidence="6">The sequence shown here is derived from an EMBL/GenBank/DDBJ whole genome shotgun (WGS) entry which is preliminary data.</text>
</comment>
<sequence length="682" mass="75251">MQVGQGLKAVEAFNKSFDEQRNRAACGSQAQSGLLQHRKRRRTGSAEGFETKRPNTDLSTNSLDGAASTTNEDTNEDTEHAVEGDNAQAQRTDDPTQGDPVYRQSAWPNSNLGYGHSNTNGFDNLESTESYMTPLTDASMHLRIQSLPILSNLSSQILANLAKGSYDDALTMVTQPESDPGQAYATLKSLFDQTKKLYSNQDAFLDAYQLGLHDPSYRATIRKANLATFVSSVFGSQDVGFYHLNEHFLETFVPEGGKLLKSQGGLFLDLKTQAYISAMAHQASSERTKTEILDDLFPEDMDQRLLARRPGAKQLQPGELDFLTRARSRRDMLMNEDDEGENGKDLTEKYIWNEFLREVSAYVSKNLDAIVSPVDATMSKGKGRRGRESSDNHQVAGTHHFQVQLGESHEARPEGNQNDMSQQEAVDKAARAAQMVLGAELYGSSRDGSIQREVPEEHAQEPAEHLENGDGDYNQIPHSDQSAPTQVLYERARLAATAKATPSNRRAGLPSQRRPWTTEEENALMAGLDRVKGPHWSQILAMFGPGGSINESLKDRNQVQLKDKARNLKLFFLKSGIEVPHYLQFVTGDLKTRAPGQAAKNEAKARAKLRGEEDRAHIEGVLALASGGRHDSRSPVFEDEDDSGMGETAGGTRGLSYEEQLAEQLRADQAGQENISFERSTA</sequence>
<dbReference type="InterPro" id="IPR013867">
    <property type="entry name" value="Telomere_rpt-bd_fac_dimer_dom"/>
</dbReference>
<dbReference type="Pfam" id="PF08558">
    <property type="entry name" value="TRF"/>
    <property type="match status" value="1"/>
</dbReference>
<gene>
    <name evidence="6" type="ORF">FGG08_004377</name>
</gene>
<feature type="region of interest" description="Disordered" evidence="4">
    <location>
        <begin position="377"/>
        <end position="396"/>
    </location>
</feature>
<evidence type="ECO:0000313" key="6">
    <source>
        <dbReference type="EMBL" id="KAH0539079.1"/>
    </source>
</evidence>
<keyword evidence="3" id="KW-0131">Cell cycle</keyword>
<evidence type="ECO:0000256" key="4">
    <source>
        <dbReference type="SAM" id="MobiDB-lite"/>
    </source>
</evidence>
<dbReference type="PANTHER" id="PTHR47807:SF1">
    <property type="entry name" value="PROTEIN TBF1"/>
    <property type="match status" value="1"/>
</dbReference>
<proteinExistence type="predicted"/>
<feature type="region of interest" description="Disordered" evidence="4">
    <location>
        <begin position="625"/>
        <end position="658"/>
    </location>
</feature>
<dbReference type="GO" id="GO:0042803">
    <property type="term" value="F:protein homodimerization activity"/>
    <property type="evidence" value="ECO:0007669"/>
    <property type="project" value="InterPro"/>
</dbReference>
<feature type="compositionally biased region" description="Polar residues" evidence="4">
    <location>
        <begin position="106"/>
        <end position="115"/>
    </location>
</feature>
<dbReference type="GO" id="GO:0003691">
    <property type="term" value="F:double-stranded telomeric DNA binding"/>
    <property type="evidence" value="ECO:0007669"/>
    <property type="project" value="TreeGrafter"/>
</dbReference>
<dbReference type="GO" id="GO:0010833">
    <property type="term" value="P:telomere maintenance via telomere lengthening"/>
    <property type="evidence" value="ECO:0007669"/>
    <property type="project" value="TreeGrafter"/>
</dbReference>
<dbReference type="AlphaFoldDB" id="A0A9P8I9C7"/>
<feature type="compositionally biased region" description="Basic and acidic residues" evidence="4">
    <location>
        <begin position="449"/>
        <end position="468"/>
    </location>
</feature>
<dbReference type="InterPro" id="IPR009057">
    <property type="entry name" value="Homeodomain-like_sf"/>
</dbReference>
<evidence type="ECO:0000313" key="7">
    <source>
        <dbReference type="Proteomes" id="UP000698800"/>
    </source>
</evidence>
<evidence type="ECO:0000256" key="1">
    <source>
        <dbReference type="ARBA" id="ARBA00023125"/>
    </source>
</evidence>
<feature type="region of interest" description="Disordered" evidence="4">
    <location>
        <begin position="444"/>
        <end position="475"/>
    </location>
</feature>
<name>A0A9P8I9C7_9PEZI</name>
<keyword evidence="7" id="KW-1185">Reference proteome</keyword>
<dbReference type="InterPro" id="IPR017930">
    <property type="entry name" value="Myb_dom"/>
</dbReference>
<dbReference type="PROSITE" id="PS51294">
    <property type="entry name" value="HTH_MYB"/>
    <property type="match status" value="1"/>
</dbReference>
<dbReference type="Proteomes" id="UP000698800">
    <property type="component" value="Unassembled WGS sequence"/>
</dbReference>
<dbReference type="InterPro" id="IPR001005">
    <property type="entry name" value="SANT/Myb"/>
</dbReference>
<reference evidence="6" key="1">
    <citation type="submission" date="2021-03" db="EMBL/GenBank/DDBJ databases">
        <title>Comparative genomics and phylogenomic investigation of the class Geoglossomycetes provide insights into ecological specialization and systematics.</title>
        <authorList>
            <person name="Melie T."/>
            <person name="Pirro S."/>
            <person name="Miller A.N."/>
            <person name="Quandt A."/>
        </authorList>
    </citation>
    <scope>NUCLEOTIDE SEQUENCE</scope>
    <source>
        <strain evidence="6">GBOQ0MN5Z8</strain>
    </source>
</reference>
<evidence type="ECO:0000256" key="3">
    <source>
        <dbReference type="ARBA" id="ARBA00023306"/>
    </source>
</evidence>
<feature type="region of interest" description="Disordered" evidence="4">
    <location>
        <begin position="20"/>
        <end position="115"/>
    </location>
</feature>
<protein>
    <recommendedName>
        <fullName evidence="5">HTH myb-type domain-containing protein</fullName>
    </recommendedName>
</protein>